<evidence type="ECO:0008006" key="3">
    <source>
        <dbReference type="Google" id="ProtNLM"/>
    </source>
</evidence>
<dbReference type="Proteomes" id="UP000053831">
    <property type="component" value="Unassembled WGS sequence"/>
</dbReference>
<comment type="caution">
    <text evidence="1">The sequence shown here is derived from an EMBL/GenBank/DDBJ whole genome shotgun (WGS) entry which is preliminary data.</text>
</comment>
<dbReference type="CDD" id="cd00590">
    <property type="entry name" value="RRM_SF"/>
    <property type="match status" value="1"/>
</dbReference>
<evidence type="ECO:0000313" key="2">
    <source>
        <dbReference type="Proteomes" id="UP000053831"/>
    </source>
</evidence>
<name>A0A0N0RTT1_ESCWE</name>
<evidence type="ECO:0000313" key="1">
    <source>
        <dbReference type="EMBL" id="KOS20995.1"/>
    </source>
</evidence>
<dbReference type="SUPFAM" id="SSF54928">
    <property type="entry name" value="RNA-binding domain, RBD"/>
    <property type="match status" value="1"/>
</dbReference>
<dbReference type="AlphaFoldDB" id="A0A0N0RTT1"/>
<gene>
    <name evidence="1" type="ORF">ESCO_004459</name>
</gene>
<dbReference type="OrthoDB" id="4865224at2759"/>
<dbReference type="EMBL" id="LGSR01000013">
    <property type="protein sequence ID" value="KOS20995.1"/>
    <property type="molecule type" value="Genomic_DNA"/>
</dbReference>
<proteinExistence type="predicted"/>
<keyword evidence="2" id="KW-1185">Reference proteome</keyword>
<accession>A0A0N0RTT1</accession>
<dbReference type="InterPro" id="IPR035979">
    <property type="entry name" value="RBD_domain_sf"/>
</dbReference>
<dbReference type="GO" id="GO:0003676">
    <property type="term" value="F:nucleic acid binding"/>
    <property type="evidence" value="ECO:0007669"/>
    <property type="project" value="InterPro"/>
</dbReference>
<protein>
    <recommendedName>
        <fullName evidence="3">RRM domain-containing protein</fullName>
    </recommendedName>
</protein>
<sequence>MKLFEPRPSSSDPSGPPCSRRVVLGNLPPGVTAAQVLRAIRGHITSVAMLQPRLSRGDTVGSSSSCLLEFADPEAAATLSREAVLSRGRRGLLYEGVGGHIYRATAWRIPTPSFRHGSHEEARMPDVRQTRTLAVRNLPETAMSRFLHEVGGAQAVVDARRAGAELVVEFATVREAARVARLTRAGALADWESANGRPLTIRVVCDVYARGEAGARCGGLVAGHIVA</sequence>
<reference evidence="1 2" key="1">
    <citation type="submission" date="2015-07" db="EMBL/GenBank/DDBJ databases">
        <title>The genome of the fungus Escovopsis weberi, a specialized disease agent of ant agriculture.</title>
        <authorList>
            <person name="de Man T.J."/>
            <person name="Stajich J.E."/>
            <person name="Kubicek C.P."/>
            <person name="Chenthamara K."/>
            <person name="Atanasova L."/>
            <person name="Druzhinina I.S."/>
            <person name="Birnbaum S."/>
            <person name="Barribeau S.M."/>
            <person name="Teiling C."/>
            <person name="Suen G."/>
            <person name="Currie C."/>
            <person name="Gerardo N.M."/>
        </authorList>
    </citation>
    <scope>NUCLEOTIDE SEQUENCE [LARGE SCALE GENOMIC DNA]</scope>
</reference>
<organism evidence="1 2">
    <name type="scientific">Escovopsis weberi</name>
    <dbReference type="NCBI Taxonomy" id="150374"/>
    <lineage>
        <taxon>Eukaryota</taxon>
        <taxon>Fungi</taxon>
        <taxon>Dikarya</taxon>
        <taxon>Ascomycota</taxon>
        <taxon>Pezizomycotina</taxon>
        <taxon>Sordariomycetes</taxon>
        <taxon>Hypocreomycetidae</taxon>
        <taxon>Hypocreales</taxon>
        <taxon>Hypocreaceae</taxon>
        <taxon>Escovopsis</taxon>
    </lineage>
</organism>